<sequence>MDVKWWRKVALDIIHEVETNVMALFGDPRASETIAISPSGDETKLIDKVAEDSILAKLRGLGVNIVSEEVGTIDKGSKYTVLVDPLDGSYNFIAGIPFFAVSVAVFEGKEPVYAFIYEPVMDRLFEGIPGEGAYLNGRKIRVREPSEKSAISFYTRGRGIELVNKVKRTRTLGAIALELAYLAMGALDGVIDIRKYVRPTDIAAGVIIAREAGALVKDSDGRDIEVSFSATEKLDIIAVNSEELLNTILTELKK</sequence>
<dbReference type="AlphaFoldDB" id="A0A127BAC3"/>
<dbReference type="OrthoDB" id="58111at2157"/>
<dbReference type="NCBIfam" id="NF009321">
    <property type="entry name" value="PRK12676.1"/>
    <property type="match status" value="1"/>
</dbReference>
<evidence type="ECO:0000256" key="1">
    <source>
        <dbReference type="ARBA" id="ARBA00001273"/>
    </source>
</evidence>
<dbReference type="FunFam" id="3.40.190.80:FF:000020">
    <property type="entry name" value="Fructose-1,6-bisphosphatase/inositol-1-monophosphatase"/>
    <property type="match status" value="1"/>
</dbReference>
<proteinExistence type="inferred from homology"/>
<gene>
    <name evidence="11" type="ORF">TQ32_07225</name>
</gene>
<dbReference type="PANTHER" id="PTHR20854:SF4">
    <property type="entry name" value="INOSITOL-1-MONOPHOSPHATASE-RELATED"/>
    <property type="match status" value="1"/>
</dbReference>
<dbReference type="GO" id="GO:0006020">
    <property type="term" value="P:inositol metabolic process"/>
    <property type="evidence" value="ECO:0007669"/>
    <property type="project" value="TreeGrafter"/>
</dbReference>
<keyword evidence="7 10" id="KW-0460">Magnesium</keyword>
<dbReference type="STRING" id="1609559.TQ32_07225"/>
<dbReference type="EC" id="3.1.3.11" evidence="4"/>
<dbReference type="GO" id="GO:0046872">
    <property type="term" value="F:metal ion binding"/>
    <property type="evidence" value="ECO:0007669"/>
    <property type="project" value="UniProtKB-KW"/>
</dbReference>
<dbReference type="EMBL" id="CP010835">
    <property type="protein sequence ID" value="AMM54291.1"/>
    <property type="molecule type" value="Genomic_DNA"/>
</dbReference>
<feature type="binding site" evidence="10">
    <location>
        <position position="84"/>
    </location>
    <ligand>
        <name>Mg(2+)</name>
        <dbReference type="ChEBI" id="CHEBI:18420"/>
        <label>1</label>
        <note>catalytic</note>
    </ligand>
</feature>
<feature type="binding site" evidence="10">
    <location>
        <position position="86"/>
    </location>
    <ligand>
        <name>Mg(2+)</name>
        <dbReference type="ChEBI" id="CHEBI:18420"/>
        <label>1</label>
        <note>catalytic</note>
    </ligand>
</feature>
<feature type="binding site" evidence="10">
    <location>
        <position position="68"/>
    </location>
    <ligand>
        <name>Mg(2+)</name>
        <dbReference type="ChEBI" id="CHEBI:18420"/>
        <label>1</label>
        <note>catalytic</note>
    </ligand>
</feature>
<evidence type="ECO:0000256" key="8">
    <source>
        <dbReference type="ARBA" id="ARBA00023277"/>
    </source>
</evidence>
<dbReference type="GO" id="GO:0042132">
    <property type="term" value="F:fructose 1,6-bisphosphate 1-phosphatase activity"/>
    <property type="evidence" value="ECO:0007669"/>
    <property type="project" value="UniProtKB-EC"/>
</dbReference>
<dbReference type="RefSeq" id="WP_068322893.1">
    <property type="nucleotide sequence ID" value="NZ_CP010835.1"/>
</dbReference>
<evidence type="ECO:0000256" key="2">
    <source>
        <dbReference type="ARBA" id="ARBA00001946"/>
    </source>
</evidence>
<evidence type="ECO:0000256" key="5">
    <source>
        <dbReference type="ARBA" id="ARBA00022723"/>
    </source>
</evidence>
<dbReference type="GO" id="GO:0007165">
    <property type="term" value="P:signal transduction"/>
    <property type="evidence" value="ECO:0007669"/>
    <property type="project" value="TreeGrafter"/>
</dbReference>
<evidence type="ECO:0000313" key="12">
    <source>
        <dbReference type="Proteomes" id="UP000070587"/>
    </source>
</evidence>
<feature type="binding site" evidence="10">
    <location>
        <position position="201"/>
    </location>
    <ligand>
        <name>Mg(2+)</name>
        <dbReference type="ChEBI" id="CHEBI:18420"/>
        <label>1</label>
        <note>catalytic</note>
    </ligand>
</feature>
<evidence type="ECO:0000256" key="4">
    <source>
        <dbReference type="ARBA" id="ARBA00013093"/>
    </source>
</evidence>
<comment type="subunit">
    <text evidence="3">Homodimer.</text>
</comment>
<keyword evidence="6" id="KW-0378">Hydrolase</keyword>
<evidence type="ECO:0000256" key="6">
    <source>
        <dbReference type="ARBA" id="ARBA00022801"/>
    </source>
</evidence>
<evidence type="ECO:0000256" key="7">
    <source>
        <dbReference type="ARBA" id="ARBA00022842"/>
    </source>
</evidence>
<protein>
    <recommendedName>
        <fullName evidence="4">fructose-bisphosphatase</fullName>
        <ecNumber evidence="4">3.1.3.11</ecNumber>
    </recommendedName>
</protein>
<reference evidence="12" key="1">
    <citation type="submission" date="2015-02" db="EMBL/GenBank/DDBJ databases">
        <title>Pyrococcus kukulkanii sp. nov., a novel hyperthermophilic archaeon isolated from a deep-sea hydrothermal vent at the Guaymas Basin.</title>
        <authorList>
            <person name="Oger P.M."/>
            <person name="Callac N."/>
            <person name="Jebbar M."/>
            <person name="Godfroy A."/>
        </authorList>
    </citation>
    <scope>NUCLEOTIDE SEQUENCE [LARGE SCALE GENOMIC DNA]</scope>
    <source>
        <strain evidence="12">NCB100</strain>
    </source>
</reference>
<dbReference type="GeneID" id="28491615"/>
<comment type="catalytic activity">
    <reaction evidence="1">
        <text>beta-D-fructose 1,6-bisphosphate + H2O = beta-D-fructose 6-phosphate + phosphate</text>
        <dbReference type="Rhea" id="RHEA:11064"/>
        <dbReference type="ChEBI" id="CHEBI:15377"/>
        <dbReference type="ChEBI" id="CHEBI:32966"/>
        <dbReference type="ChEBI" id="CHEBI:43474"/>
        <dbReference type="ChEBI" id="CHEBI:57634"/>
        <dbReference type="EC" id="3.1.3.11"/>
    </reaction>
</comment>
<dbReference type="FunFam" id="3.30.540.10:FF:000027">
    <property type="entry name" value="Fructose-1,6-bisphosphatase/inositol-1-monophosphatase"/>
    <property type="match status" value="1"/>
</dbReference>
<evidence type="ECO:0000256" key="10">
    <source>
        <dbReference type="PIRSR" id="PIRSR600760-2"/>
    </source>
</evidence>
<dbReference type="Gene3D" id="3.30.540.10">
    <property type="entry name" value="Fructose-1,6-Bisphosphatase, subunit A, domain 1"/>
    <property type="match status" value="1"/>
</dbReference>
<keyword evidence="8" id="KW-0119">Carbohydrate metabolism</keyword>
<keyword evidence="5 10" id="KW-0479">Metal-binding</keyword>
<dbReference type="Proteomes" id="UP000070587">
    <property type="component" value="Chromosome"/>
</dbReference>
<dbReference type="KEGG" id="pyc:TQ32_07225"/>
<dbReference type="PATRIC" id="fig|1609559.3.peg.1517"/>
<comment type="cofactor">
    <cofactor evidence="2 10">
        <name>Mg(2+)</name>
        <dbReference type="ChEBI" id="CHEBI:18420"/>
    </cofactor>
</comment>
<comment type="similarity">
    <text evidence="9">Belongs to the inositol monophosphatase superfamily. FBPase class 4 family.</text>
</comment>
<dbReference type="Pfam" id="PF00459">
    <property type="entry name" value="Inositol_P"/>
    <property type="match status" value="1"/>
</dbReference>
<dbReference type="PRINTS" id="PR00377">
    <property type="entry name" value="IMPHPHTASES"/>
</dbReference>
<dbReference type="PANTHER" id="PTHR20854">
    <property type="entry name" value="INOSITOL MONOPHOSPHATASE"/>
    <property type="match status" value="1"/>
</dbReference>
<dbReference type="SUPFAM" id="SSF56655">
    <property type="entry name" value="Carbohydrate phosphatase"/>
    <property type="match status" value="1"/>
</dbReference>
<evidence type="ECO:0000256" key="9">
    <source>
        <dbReference type="ARBA" id="ARBA00038103"/>
    </source>
</evidence>
<reference evidence="11 12" key="2">
    <citation type="journal article" date="2016" name="Int. J. Syst. Evol. Microbiol.">
        <title>Pyrococcus kukulkanii sp. nov., a hyperthermophilic, piezophilic archaeon isolated from a deep-sea hydrothermal vent.</title>
        <authorList>
            <person name="Callac N."/>
            <person name="Oger P."/>
            <person name="Lesongeur F."/>
            <person name="Rattray J.E."/>
            <person name="Vannier P."/>
            <person name="Michoud G."/>
            <person name="Beauverger M."/>
            <person name="Gayet N."/>
            <person name="Rouxel O."/>
            <person name="Jebbar M."/>
            <person name="Godfroy A."/>
        </authorList>
    </citation>
    <scope>NUCLEOTIDE SEQUENCE [LARGE SCALE GENOMIC DNA]</scope>
    <source>
        <strain evidence="11 12">NCB100</strain>
    </source>
</reference>
<dbReference type="InterPro" id="IPR000760">
    <property type="entry name" value="Inositol_monophosphatase-like"/>
</dbReference>
<name>A0A127BAC3_9EURY</name>
<feature type="binding site" evidence="10">
    <location>
        <position position="87"/>
    </location>
    <ligand>
        <name>Mg(2+)</name>
        <dbReference type="ChEBI" id="CHEBI:18420"/>
        <label>1</label>
        <note>catalytic</note>
    </ligand>
</feature>
<dbReference type="Gene3D" id="3.40.190.80">
    <property type="match status" value="1"/>
</dbReference>
<evidence type="ECO:0000313" key="11">
    <source>
        <dbReference type="EMBL" id="AMM54291.1"/>
    </source>
</evidence>
<dbReference type="GO" id="GO:0008934">
    <property type="term" value="F:inositol monophosphate 1-phosphatase activity"/>
    <property type="evidence" value="ECO:0007669"/>
    <property type="project" value="TreeGrafter"/>
</dbReference>
<accession>A0A127BAC3</accession>
<evidence type="ECO:0000256" key="3">
    <source>
        <dbReference type="ARBA" id="ARBA00011738"/>
    </source>
</evidence>
<organism evidence="11 12">
    <name type="scientific">Pyrococcus kukulkanii</name>
    <dbReference type="NCBI Taxonomy" id="1609559"/>
    <lineage>
        <taxon>Archaea</taxon>
        <taxon>Methanobacteriati</taxon>
        <taxon>Methanobacteriota</taxon>
        <taxon>Thermococci</taxon>
        <taxon>Thermococcales</taxon>
        <taxon>Thermococcaceae</taxon>
        <taxon>Pyrococcus</taxon>
    </lineage>
</organism>